<feature type="domain" description="RNA polymerase sigma-70 region 2" evidence="8">
    <location>
        <begin position="57"/>
        <end position="123"/>
    </location>
</feature>
<evidence type="ECO:0000259" key="8">
    <source>
        <dbReference type="Pfam" id="PF04542"/>
    </source>
</evidence>
<dbReference type="Gene3D" id="1.10.10.10">
    <property type="entry name" value="Winged helix-like DNA-binding domain superfamily/Winged helix DNA-binding domain"/>
    <property type="match status" value="1"/>
</dbReference>
<dbReference type="Proteomes" id="UP000285317">
    <property type="component" value="Chromosome"/>
</dbReference>
<accession>A0A3Q9USL0</accession>
<dbReference type="SUPFAM" id="SSF88946">
    <property type="entry name" value="Sigma2 domain of RNA polymerase sigma factors"/>
    <property type="match status" value="1"/>
</dbReference>
<dbReference type="InterPro" id="IPR013249">
    <property type="entry name" value="RNA_pol_sigma70_r4_t2"/>
</dbReference>
<keyword evidence="4 6" id="KW-0238">DNA-binding</keyword>
<dbReference type="InterPro" id="IPR007627">
    <property type="entry name" value="RNA_pol_sigma70_r2"/>
</dbReference>
<evidence type="ECO:0000256" key="6">
    <source>
        <dbReference type="RuleBase" id="RU000716"/>
    </source>
</evidence>
<dbReference type="GO" id="GO:0006950">
    <property type="term" value="P:response to stress"/>
    <property type="evidence" value="ECO:0007669"/>
    <property type="project" value="UniProtKB-ARBA"/>
</dbReference>
<comment type="similarity">
    <text evidence="1 6">Belongs to the sigma-70 factor family. ECF subfamily.</text>
</comment>
<protein>
    <recommendedName>
        <fullName evidence="6">RNA polymerase sigma factor</fullName>
    </recommendedName>
</protein>
<gene>
    <name evidence="10" type="ORF">C1I64_09420</name>
</gene>
<dbReference type="GO" id="GO:0003677">
    <property type="term" value="F:DNA binding"/>
    <property type="evidence" value="ECO:0007669"/>
    <property type="project" value="UniProtKB-KW"/>
</dbReference>
<evidence type="ECO:0000313" key="10">
    <source>
        <dbReference type="EMBL" id="AZZ52248.1"/>
    </source>
</evidence>
<name>A0A3Q9USL0_9MICO</name>
<feature type="domain" description="RNA polymerase sigma factor 70 region 4 type 2" evidence="9">
    <location>
        <begin position="154"/>
        <end position="206"/>
    </location>
</feature>
<reference evidence="11" key="1">
    <citation type="submission" date="2018-03" db="EMBL/GenBank/DDBJ databases">
        <title>Bacteriophage NCPPB3778 and a type I-E CRISPR drive the evolution of the US Biological Select Agent, Rathayibacter toxicus.</title>
        <authorList>
            <person name="Davis E.W.II."/>
            <person name="Tabima J.F."/>
            <person name="Weisberg A.J."/>
            <person name="Dantas Lopes L."/>
            <person name="Wiseman M.S."/>
            <person name="Wiseman M.S."/>
            <person name="Pupko T."/>
            <person name="Belcher M.S."/>
            <person name="Sechler A.J."/>
            <person name="Tancos M.A."/>
            <person name="Schroeder B.K."/>
            <person name="Murray T.D."/>
            <person name="Luster D.G."/>
            <person name="Schneider W.L."/>
            <person name="Rogers E."/>
            <person name="Andreote F.D."/>
            <person name="Grunwald N.J."/>
            <person name="Putnam M.L."/>
            <person name="Chang J.H."/>
        </authorList>
    </citation>
    <scope>NUCLEOTIDE SEQUENCE [LARGE SCALE GENOMIC DNA]</scope>
    <source>
        <strain evidence="11">DSM 15932</strain>
    </source>
</reference>
<dbReference type="Pfam" id="PF08281">
    <property type="entry name" value="Sigma70_r4_2"/>
    <property type="match status" value="1"/>
</dbReference>
<dbReference type="GO" id="GO:0016987">
    <property type="term" value="F:sigma factor activity"/>
    <property type="evidence" value="ECO:0007669"/>
    <property type="project" value="UniProtKB-KW"/>
</dbReference>
<organism evidence="10 11">
    <name type="scientific">Rathayibacter festucae DSM 15932</name>
    <dbReference type="NCBI Taxonomy" id="1328866"/>
    <lineage>
        <taxon>Bacteria</taxon>
        <taxon>Bacillati</taxon>
        <taxon>Actinomycetota</taxon>
        <taxon>Actinomycetes</taxon>
        <taxon>Micrococcales</taxon>
        <taxon>Microbacteriaceae</taxon>
        <taxon>Rathayibacter</taxon>
    </lineage>
</organism>
<evidence type="ECO:0000256" key="1">
    <source>
        <dbReference type="ARBA" id="ARBA00010641"/>
    </source>
</evidence>
<dbReference type="InterPro" id="IPR039425">
    <property type="entry name" value="RNA_pol_sigma-70-like"/>
</dbReference>
<evidence type="ECO:0000256" key="3">
    <source>
        <dbReference type="ARBA" id="ARBA00023082"/>
    </source>
</evidence>
<dbReference type="Pfam" id="PF04542">
    <property type="entry name" value="Sigma70_r2"/>
    <property type="match status" value="1"/>
</dbReference>
<evidence type="ECO:0000256" key="2">
    <source>
        <dbReference type="ARBA" id="ARBA00023015"/>
    </source>
</evidence>
<feature type="compositionally biased region" description="Polar residues" evidence="7">
    <location>
        <begin position="1"/>
        <end position="17"/>
    </location>
</feature>
<evidence type="ECO:0000313" key="11">
    <source>
        <dbReference type="Proteomes" id="UP000285317"/>
    </source>
</evidence>
<dbReference type="GO" id="GO:0006352">
    <property type="term" value="P:DNA-templated transcription initiation"/>
    <property type="evidence" value="ECO:0007669"/>
    <property type="project" value="InterPro"/>
</dbReference>
<sequence length="219" mass="24246">MTPTQESTSVGGTTAAQKSAGPSEPPREPPSQLPPKETDAELVRRAAAGSELAFRSLYRAYVRPVYWLAHGILRDPRDAEDVAQETFVLAWSRLGGLELVSDSLLPWLATICRFQAANRLRSRLRDRERTVEADDETPSPHDLEQQIVTAALAEAILRETAGLAELDRAIFRLCATEGRGYEEAAVTLGVSHATVRNRLSRVRRRLRLVVDDFRGAETS</sequence>
<evidence type="ECO:0000259" key="9">
    <source>
        <dbReference type="Pfam" id="PF08281"/>
    </source>
</evidence>
<dbReference type="Gene3D" id="1.10.1740.10">
    <property type="match status" value="1"/>
</dbReference>
<evidence type="ECO:0000256" key="4">
    <source>
        <dbReference type="ARBA" id="ARBA00023125"/>
    </source>
</evidence>
<dbReference type="InterPro" id="IPR036388">
    <property type="entry name" value="WH-like_DNA-bd_sf"/>
</dbReference>
<dbReference type="InterPro" id="IPR013324">
    <property type="entry name" value="RNA_pol_sigma_r3/r4-like"/>
</dbReference>
<dbReference type="KEGG" id="rfs:C1I64_09420"/>
<dbReference type="InterPro" id="IPR000838">
    <property type="entry name" value="RNA_pol_sigma70_ECF_CS"/>
</dbReference>
<dbReference type="InterPro" id="IPR013325">
    <property type="entry name" value="RNA_pol_sigma_r2"/>
</dbReference>
<proteinExistence type="inferred from homology"/>
<dbReference type="PANTHER" id="PTHR43133:SF8">
    <property type="entry name" value="RNA POLYMERASE SIGMA FACTOR HI_1459-RELATED"/>
    <property type="match status" value="1"/>
</dbReference>
<feature type="region of interest" description="Disordered" evidence="7">
    <location>
        <begin position="1"/>
        <end position="38"/>
    </location>
</feature>
<dbReference type="PROSITE" id="PS01063">
    <property type="entry name" value="SIGMA70_ECF"/>
    <property type="match status" value="1"/>
</dbReference>
<dbReference type="RefSeq" id="WP_123706587.1">
    <property type="nucleotide sequence ID" value="NZ_CP028137.1"/>
</dbReference>
<dbReference type="EMBL" id="CP028137">
    <property type="protein sequence ID" value="AZZ52248.1"/>
    <property type="molecule type" value="Genomic_DNA"/>
</dbReference>
<dbReference type="AlphaFoldDB" id="A0A3Q9USL0"/>
<keyword evidence="2 6" id="KW-0805">Transcription regulation</keyword>
<dbReference type="NCBIfam" id="TIGR02937">
    <property type="entry name" value="sigma70-ECF"/>
    <property type="match status" value="1"/>
</dbReference>
<dbReference type="SUPFAM" id="SSF88659">
    <property type="entry name" value="Sigma3 and sigma4 domains of RNA polymerase sigma factors"/>
    <property type="match status" value="1"/>
</dbReference>
<keyword evidence="5 6" id="KW-0804">Transcription</keyword>
<dbReference type="InterPro" id="IPR014284">
    <property type="entry name" value="RNA_pol_sigma-70_dom"/>
</dbReference>
<keyword evidence="3 6" id="KW-0731">Sigma factor</keyword>
<evidence type="ECO:0000256" key="7">
    <source>
        <dbReference type="SAM" id="MobiDB-lite"/>
    </source>
</evidence>
<dbReference type="PANTHER" id="PTHR43133">
    <property type="entry name" value="RNA POLYMERASE ECF-TYPE SIGMA FACTO"/>
    <property type="match status" value="1"/>
</dbReference>
<evidence type="ECO:0000256" key="5">
    <source>
        <dbReference type="ARBA" id="ARBA00023163"/>
    </source>
</evidence>